<reference evidence="1" key="1">
    <citation type="journal article" date="2023" name="Comput. Struct. Biotechnol. J.">
        <title>Discovery of a novel marine Bacteroidetes with a rich repertoire of carbohydrate-active enzymes.</title>
        <authorList>
            <person name="Chen B."/>
            <person name="Liu G."/>
            <person name="Chen Q."/>
            <person name="Wang H."/>
            <person name="Liu L."/>
            <person name="Tang K."/>
        </authorList>
    </citation>
    <scope>NUCLEOTIDE SEQUENCE</scope>
    <source>
        <strain evidence="1">TK19036</strain>
    </source>
</reference>
<protein>
    <submittedName>
        <fullName evidence="1">Mannosyl-3-phosphoglycerate synthase</fullName>
        <ecNumber evidence="1">2.4.1.217</ecNumber>
    </submittedName>
</protein>
<keyword evidence="1" id="KW-0808">Transferase</keyword>
<accession>A0AA49GS69</accession>
<dbReference type="EC" id="2.4.1.217" evidence="1"/>
<organism evidence="1">
    <name type="scientific">Roseihalotalea indica</name>
    <dbReference type="NCBI Taxonomy" id="2867963"/>
    <lineage>
        <taxon>Bacteria</taxon>
        <taxon>Pseudomonadati</taxon>
        <taxon>Bacteroidota</taxon>
        <taxon>Cytophagia</taxon>
        <taxon>Cytophagales</taxon>
        <taxon>Catalimonadaceae</taxon>
        <taxon>Roseihalotalea</taxon>
    </lineage>
</organism>
<gene>
    <name evidence="1" type="primary">mpgS</name>
    <name evidence="1" type="ORF">K4G66_28545</name>
</gene>
<name>A0AA49GS69_9BACT</name>
<evidence type="ECO:0000313" key="1">
    <source>
        <dbReference type="EMBL" id="WKN36314.1"/>
    </source>
</evidence>
<dbReference type="GO" id="GO:0005737">
    <property type="term" value="C:cytoplasm"/>
    <property type="evidence" value="ECO:0007669"/>
    <property type="project" value="InterPro"/>
</dbReference>
<proteinExistence type="predicted"/>
<dbReference type="Gene3D" id="3.90.550.10">
    <property type="entry name" value="Spore Coat Polysaccharide Biosynthesis Protein SpsA, Chain A"/>
    <property type="match status" value="1"/>
</dbReference>
<dbReference type="EMBL" id="CP120682">
    <property type="protein sequence ID" value="WKN36314.1"/>
    <property type="molecule type" value="Genomic_DNA"/>
</dbReference>
<sequence length="434" mass="49473">MRIEIPREVERFGPIMFHDVQKVYELDAGLKFAKNEGKENSTIVRLSHESINAIEQEMVIVVPVMEERIKLIEGVLCGIPNDCLTIVISNSPREPIDRFYIEKDAIEHAARFMNKNILVFHQKDPLLAKACAASGYKYILDKQGNVMDGKAEGMILGTIIAYLTGRKYIGFIDSDNFFPGAVLEYVKEYCAGFFLAKSRYSMVRISWHSKPKIVQSNLFFAKRGRASEHTNRMLNSLISTYTGYGTEIIKTGNAGEHAMSMDLAAKLDFSSGYSIEPYHYINMLERWGGIIGNPEKDVMKNRIELFQIESRNPHLHEVKGDIHVQDMSRAALEVIYRSPICPESLKEEIMEDLYNRKLLKQGEKLPETLSYYPAICNADLKKFAKALENHSYAKHFKVDAIKKVLKNETPGLMREKADGKVEHLPDPNKVLEMK</sequence>
<dbReference type="GO" id="GO:0050504">
    <property type="term" value="F:mannosyl-3-phosphoglycerate synthase activity"/>
    <property type="evidence" value="ECO:0007669"/>
    <property type="project" value="UniProtKB-EC"/>
</dbReference>
<dbReference type="NCBIfam" id="TIGR02460">
    <property type="entry name" value="osmo_MPGsynth"/>
    <property type="match status" value="1"/>
</dbReference>
<reference evidence="1" key="2">
    <citation type="journal article" date="2024" name="Antonie Van Leeuwenhoek">
        <title>Roseihalotalea indica gen. nov., sp. nov., a halophilic Bacteroidetes from mesopelagic Southwest Indian Ocean with higher carbohydrate metabolic potential.</title>
        <authorList>
            <person name="Chen B."/>
            <person name="Zhang M."/>
            <person name="Lin D."/>
            <person name="Ye J."/>
            <person name="Tang K."/>
        </authorList>
    </citation>
    <scope>NUCLEOTIDE SEQUENCE</scope>
    <source>
        <strain evidence="1">TK19036</strain>
    </source>
</reference>
<keyword evidence="1" id="KW-0328">Glycosyltransferase</keyword>
<dbReference type="InterPro" id="IPR029044">
    <property type="entry name" value="Nucleotide-diphossugar_trans"/>
</dbReference>
<dbReference type="AlphaFoldDB" id="A0AA49GS69"/>
<dbReference type="InterPro" id="IPR012812">
    <property type="entry name" value="Osmo_MPG_synth"/>
</dbReference>
<dbReference type="Pfam" id="PF09488">
    <property type="entry name" value="Osmo_MPGsynth"/>
    <property type="match status" value="1"/>
</dbReference>
<dbReference type="GO" id="GO:0051479">
    <property type="term" value="P:mannosylglycerate biosynthetic process"/>
    <property type="evidence" value="ECO:0007669"/>
    <property type="project" value="InterPro"/>
</dbReference>